<accession>A0A4Y2KA93</accession>
<dbReference type="EMBL" id="BGPR01004401">
    <property type="protein sequence ID" value="GBM99251.1"/>
    <property type="molecule type" value="Genomic_DNA"/>
</dbReference>
<organism evidence="1 2">
    <name type="scientific">Araneus ventricosus</name>
    <name type="common">Orbweaver spider</name>
    <name type="synonym">Epeira ventricosa</name>
    <dbReference type="NCBI Taxonomy" id="182803"/>
    <lineage>
        <taxon>Eukaryota</taxon>
        <taxon>Metazoa</taxon>
        <taxon>Ecdysozoa</taxon>
        <taxon>Arthropoda</taxon>
        <taxon>Chelicerata</taxon>
        <taxon>Arachnida</taxon>
        <taxon>Araneae</taxon>
        <taxon>Araneomorphae</taxon>
        <taxon>Entelegynae</taxon>
        <taxon>Araneoidea</taxon>
        <taxon>Araneidae</taxon>
        <taxon>Araneus</taxon>
    </lineage>
</organism>
<dbReference type="Proteomes" id="UP000499080">
    <property type="component" value="Unassembled WGS sequence"/>
</dbReference>
<dbReference type="GO" id="GO:0003676">
    <property type="term" value="F:nucleic acid binding"/>
    <property type="evidence" value="ECO:0007669"/>
    <property type="project" value="InterPro"/>
</dbReference>
<reference evidence="1 2" key="1">
    <citation type="journal article" date="2019" name="Sci. Rep.">
        <title>Orb-weaving spider Araneus ventricosus genome elucidates the spidroin gene catalogue.</title>
        <authorList>
            <person name="Kono N."/>
            <person name="Nakamura H."/>
            <person name="Ohtoshi R."/>
            <person name="Moran D.A.P."/>
            <person name="Shinohara A."/>
            <person name="Yoshida Y."/>
            <person name="Fujiwara M."/>
            <person name="Mori M."/>
            <person name="Tomita M."/>
            <person name="Arakawa K."/>
        </authorList>
    </citation>
    <scope>NUCLEOTIDE SEQUENCE [LARGE SCALE GENOMIC DNA]</scope>
</reference>
<keyword evidence="2" id="KW-1185">Reference proteome</keyword>
<sequence length="90" mass="10541">MVILSYYLKPFMDNDGNFQDDNVSCHWAQIVRNWFEERSGQFQRMVWLPRSPDMNPIKIYGTGLKGDFRQLVESIPCRVATLRWAKGGLT</sequence>
<proteinExistence type="predicted"/>
<dbReference type="Gene3D" id="3.30.420.10">
    <property type="entry name" value="Ribonuclease H-like superfamily/Ribonuclease H"/>
    <property type="match status" value="1"/>
</dbReference>
<evidence type="ECO:0000313" key="1">
    <source>
        <dbReference type="EMBL" id="GBM99251.1"/>
    </source>
</evidence>
<evidence type="ECO:0008006" key="3">
    <source>
        <dbReference type="Google" id="ProtNLM"/>
    </source>
</evidence>
<protein>
    <recommendedName>
        <fullName evidence="3">Tc1-like transposase DDE domain-containing protein</fullName>
    </recommendedName>
</protein>
<dbReference type="OrthoDB" id="4843387at2759"/>
<dbReference type="AlphaFoldDB" id="A0A4Y2KA93"/>
<name>A0A4Y2KA93_ARAVE</name>
<comment type="caution">
    <text evidence="1">The sequence shown here is derived from an EMBL/GenBank/DDBJ whole genome shotgun (WGS) entry which is preliminary data.</text>
</comment>
<evidence type="ECO:0000313" key="2">
    <source>
        <dbReference type="Proteomes" id="UP000499080"/>
    </source>
</evidence>
<gene>
    <name evidence="1" type="ORF">AVEN_63975_1</name>
</gene>
<dbReference type="InterPro" id="IPR036397">
    <property type="entry name" value="RNaseH_sf"/>
</dbReference>